<organism evidence="8 9">
    <name type="scientific">Fusibacter paucivorans</name>
    <dbReference type="NCBI Taxonomy" id="76009"/>
    <lineage>
        <taxon>Bacteria</taxon>
        <taxon>Bacillati</taxon>
        <taxon>Bacillota</taxon>
        <taxon>Clostridia</taxon>
        <taxon>Eubacteriales</taxon>
        <taxon>Eubacteriales Family XII. Incertae Sedis</taxon>
        <taxon>Fusibacter</taxon>
    </lineage>
</organism>
<dbReference type="Gene3D" id="1.20.1250.20">
    <property type="entry name" value="MFS general substrate transporter like domains"/>
    <property type="match status" value="2"/>
</dbReference>
<comment type="subcellular location">
    <subcellularLocation>
        <location evidence="1">Cell membrane</location>
        <topology evidence="1">Multi-pass membrane protein</topology>
    </subcellularLocation>
</comment>
<dbReference type="RefSeq" id="WP_213237792.1">
    <property type="nucleotide sequence ID" value="NZ_JAHBCL010000028.1"/>
</dbReference>
<evidence type="ECO:0000256" key="5">
    <source>
        <dbReference type="ARBA" id="ARBA00023136"/>
    </source>
</evidence>
<evidence type="ECO:0000256" key="1">
    <source>
        <dbReference type="ARBA" id="ARBA00004651"/>
    </source>
</evidence>
<feature type="transmembrane region" description="Helical" evidence="6">
    <location>
        <begin position="278"/>
        <end position="297"/>
    </location>
</feature>
<comment type="caution">
    <text evidence="8">The sequence shown here is derived from an EMBL/GenBank/DDBJ whole genome shotgun (WGS) entry which is preliminary data.</text>
</comment>
<evidence type="ECO:0000256" key="4">
    <source>
        <dbReference type="ARBA" id="ARBA00022989"/>
    </source>
</evidence>
<feature type="transmembrane region" description="Helical" evidence="6">
    <location>
        <begin position="52"/>
        <end position="73"/>
    </location>
</feature>
<dbReference type="EMBL" id="JAHBCL010000028">
    <property type="protein sequence ID" value="MBS7527930.1"/>
    <property type="molecule type" value="Genomic_DNA"/>
</dbReference>
<feature type="transmembrane region" description="Helical" evidence="6">
    <location>
        <begin position="171"/>
        <end position="194"/>
    </location>
</feature>
<proteinExistence type="predicted"/>
<evidence type="ECO:0000313" key="8">
    <source>
        <dbReference type="EMBL" id="MBS7527930.1"/>
    </source>
</evidence>
<feature type="transmembrane region" description="Helical" evidence="6">
    <location>
        <begin position="12"/>
        <end position="32"/>
    </location>
</feature>
<feature type="transmembrane region" description="Helical" evidence="6">
    <location>
        <begin position="114"/>
        <end position="135"/>
    </location>
</feature>
<keyword evidence="9" id="KW-1185">Reference proteome</keyword>
<feature type="transmembrane region" description="Helical" evidence="6">
    <location>
        <begin position="85"/>
        <end position="102"/>
    </location>
</feature>
<dbReference type="PANTHER" id="PTHR11662:SF399">
    <property type="entry name" value="FI19708P1-RELATED"/>
    <property type="match status" value="1"/>
</dbReference>
<dbReference type="PANTHER" id="PTHR11662">
    <property type="entry name" value="SOLUTE CARRIER FAMILY 17"/>
    <property type="match status" value="1"/>
</dbReference>
<name>A0ABS5PRY7_9FIRM</name>
<feature type="transmembrane region" description="Helical" evidence="6">
    <location>
        <begin position="147"/>
        <end position="165"/>
    </location>
</feature>
<feature type="transmembrane region" description="Helical" evidence="6">
    <location>
        <begin position="309"/>
        <end position="327"/>
    </location>
</feature>
<dbReference type="Pfam" id="PF07690">
    <property type="entry name" value="MFS_1"/>
    <property type="match status" value="1"/>
</dbReference>
<gene>
    <name evidence="8" type="ORF">KHM83_14690</name>
</gene>
<evidence type="ECO:0000256" key="3">
    <source>
        <dbReference type="ARBA" id="ARBA00022692"/>
    </source>
</evidence>
<feature type="transmembrane region" description="Helical" evidence="6">
    <location>
        <begin position="333"/>
        <end position="357"/>
    </location>
</feature>
<keyword evidence="4 6" id="KW-1133">Transmembrane helix</keyword>
<dbReference type="InterPro" id="IPR036259">
    <property type="entry name" value="MFS_trans_sf"/>
</dbReference>
<evidence type="ECO:0000313" key="9">
    <source>
        <dbReference type="Proteomes" id="UP000746471"/>
    </source>
</evidence>
<dbReference type="InterPro" id="IPR020846">
    <property type="entry name" value="MFS_dom"/>
</dbReference>
<dbReference type="SUPFAM" id="SSF103473">
    <property type="entry name" value="MFS general substrate transporter"/>
    <property type="match status" value="1"/>
</dbReference>
<evidence type="ECO:0000259" key="7">
    <source>
        <dbReference type="PROSITE" id="PS50850"/>
    </source>
</evidence>
<dbReference type="PROSITE" id="PS50850">
    <property type="entry name" value="MFS"/>
    <property type="match status" value="1"/>
</dbReference>
<feature type="domain" description="Major facilitator superfamily (MFS) profile" evidence="7">
    <location>
        <begin position="17"/>
        <end position="424"/>
    </location>
</feature>
<dbReference type="InterPro" id="IPR011701">
    <property type="entry name" value="MFS"/>
</dbReference>
<dbReference type="Proteomes" id="UP000746471">
    <property type="component" value="Unassembled WGS sequence"/>
</dbReference>
<dbReference type="InterPro" id="IPR050382">
    <property type="entry name" value="MFS_Na/Anion_cotransporter"/>
</dbReference>
<feature type="transmembrane region" description="Helical" evidence="6">
    <location>
        <begin position="369"/>
        <end position="388"/>
    </location>
</feature>
<feature type="transmembrane region" description="Helical" evidence="6">
    <location>
        <begin position="241"/>
        <end position="266"/>
    </location>
</feature>
<feature type="transmembrane region" description="Helical" evidence="6">
    <location>
        <begin position="400"/>
        <end position="420"/>
    </location>
</feature>
<reference evidence="8 9" key="1">
    <citation type="submission" date="2021-05" db="EMBL/GenBank/DDBJ databases">
        <title>Fusibacter ferrireducens sp. nov., an anaerobic, sulfur- and Fe-reducing bacterium isolated from the mangrove sediment.</title>
        <authorList>
            <person name="Qiu D."/>
        </authorList>
    </citation>
    <scope>NUCLEOTIDE SEQUENCE [LARGE SCALE GENOMIC DNA]</scope>
    <source>
        <strain evidence="8 9">DSM 12116</strain>
    </source>
</reference>
<accession>A0ABS5PRY7</accession>
<keyword evidence="2" id="KW-0813">Transport</keyword>
<evidence type="ECO:0000256" key="6">
    <source>
        <dbReference type="SAM" id="Phobius"/>
    </source>
</evidence>
<keyword evidence="3 6" id="KW-0812">Transmembrane</keyword>
<evidence type="ECO:0000256" key="2">
    <source>
        <dbReference type="ARBA" id="ARBA00022448"/>
    </source>
</evidence>
<sequence>MKNVVKLNKAPSYRFVIWIVLTIAYINIYMGMQVIATYATSIIEDLGVSNTAISFISNGTTIMLALFSLIGGAIAMKLGGAKRTMVIGTIMMLVAGIGFLAHPNTITQLVALRLLQGIGAGLVNTFALGIAPWFPAKERGIASGIETGLYGVGLAGITLILSYFSTLGLSWSSGIGTFLCIGSALCLILILLFYTDIEKKYGVSSVDELLETPKETTSGSNAADVENLPGSYGEMLHSKGFWILFIPIFAYCYLVYNLAFSIPAVIMELGWPASTVTAITSVTFVGTIIASPLGGIISDRVFKGRRAETVAIAYFISFLFMVLVVVVKGASVGTFSLMCMIAYSGVTLAAAPVWVLPASIFAPKFFAKGLGVMLFITNIAGVIGITISGVVQDATGSIMISYWITAGVALLGSIFALIFAKTYKK</sequence>
<keyword evidence="5 6" id="KW-0472">Membrane</keyword>
<protein>
    <submittedName>
        <fullName evidence="8">MFS transporter</fullName>
    </submittedName>
</protein>